<dbReference type="EMBL" id="SEOQ01000393">
    <property type="protein sequence ID" value="TFY63930.1"/>
    <property type="molecule type" value="Genomic_DNA"/>
</dbReference>
<dbReference type="InterPro" id="IPR013655">
    <property type="entry name" value="PAS_fold_3"/>
</dbReference>
<evidence type="ECO:0000256" key="15">
    <source>
        <dbReference type="SAM" id="MobiDB-lite"/>
    </source>
</evidence>
<dbReference type="AlphaFoldDB" id="A0A4Y9YQ33"/>
<dbReference type="SUPFAM" id="SSF55785">
    <property type="entry name" value="PYP-like sensor domain (PAS domain)"/>
    <property type="match status" value="2"/>
</dbReference>
<keyword evidence="5" id="KW-0479">Metal-binding</keyword>
<keyword evidence="8" id="KW-0862">Zinc</keyword>
<keyword evidence="9" id="KW-0157">Chromophore</keyword>
<keyword evidence="6" id="KW-0677">Repeat</keyword>
<evidence type="ECO:0000313" key="18">
    <source>
        <dbReference type="Proteomes" id="UP000298327"/>
    </source>
</evidence>
<evidence type="ECO:0000259" key="16">
    <source>
        <dbReference type="PROSITE" id="PS50112"/>
    </source>
</evidence>
<keyword evidence="18" id="KW-1185">Reference proteome</keyword>
<feature type="compositionally biased region" description="Polar residues" evidence="15">
    <location>
        <begin position="114"/>
        <end position="128"/>
    </location>
</feature>
<sequence length="782" mass="84707">MPFDRYLQPSHDRESQSYPTSAEPSAAGTQAYARSSYDDDSRAAMFGIGSSNFTGNVQFQMPQFMYAGPPTLAPGGGAEVLPAGFMSMPGSMTSSWYTNSGFTPKTVEEIDTTLPSKYQPSPYSTLSAHLSPEDPSSGVAARSSLPSHIPPHAPSHPHALALDTNLTDVLAAATQASQIGPSLSAPSSLNLPVYSSSGFDLLSILGRVATRQNPKIVLGPVDMSCSFVVVDVRRFDSPIVYASATFCRLTGYDEQEVLGRNCRFLQAPNGQVQKGEPRRYTAPEAVHHLRKCLVADKECQTSIINYKKDGTAFINLVTVIPVTGGVSNGQEEADDVVYHVGFQVDLSEQPNAILQKLRDGSYMVNYSSNYVGALPMAGYSSRDRRNKAYSTNALSKTLRNLLEDETFIPSVSAPPLTDDKADWYEGNQPLSLLLLDATPDFPLVLSLKGSFLYVAPSVCRILGYNPEELAGKSVVDYCHTSDVVPLMRELKESSSVSAGTQEGYNHNSTGLVGLPKSVNLLFRARTKLGGYTWMECRGRLHVEPGKGRKAIILSARPRSMPHLDWKTTSTVNQSVSGSSPTQDQATSSNQEVWGMLSTGGTVLFMGAAIKDILGWGVAEVIGMSVRDLMDRASQKTIEDALGQYATRSTDLPTSLLCKLNGKSDVVSLNIVLYPPSLSSSSSHNDHLPIVCQLTSAPRHPMSGPSGHENVFQELETLRSSSWQFELQQLKIENQQLCDEIEQLESTIASSQGQRLAPATSADSGSYQQDSQFQVNVSPPNWV</sequence>
<keyword evidence="12" id="KW-0010">Activator</keyword>
<keyword evidence="2" id="KW-0716">Sensory transduction</keyword>
<name>A0A4Y9YQ33_9AGAM</name>
<keyword evidence="11" id="KW-0238">DNA-binding</keyword>
<evidence type="ECO:0000256" key="4">
    <source>
        <dbReference type="ARBA" id="ARBA00022643"/>
    </source>
</evidence>
<dbReference type="Pfam" id="PF08447">
    <property type="entry name" value="PAS_3"/>
    <property type="match status" value="1"/>
</dbReference>
<dbReference type="Proteomes" id="UP000298327">
    <property type="component" value="Unassembled WGS sequence"/>
</dbReference>
<dbReference type="OrthoDB" id="447251at2759"/>
<keyword evidence="7" id="KW-0863">Zinc-finger</keyword>
<dbReference type="GO" id="GO:0009881">
    <property type="term" value="F:photoreceptor activity"/>
    <property type="evidence" value="ECO:0007669"/>
    <property type="project" value="UniProtKB-KW"/>
</dbReference>
<dbReference type="FunFam" id="3.30.450.20:FF:000064">
    <property type="entry name" value="Vivid PAS protein VVD"/>
    <property type="match status" value="1"/>
</dbReference>
<accession>A0A4Y9YQ33</accession>
<evidence type="ECO:0000256" key="13">
    <source>
        <dbReference type="ARBA" id="ARBA00023163"/>
    </source>
</evidence>
<keyword evidence="13" id="KW-0804">Transcription</keyword>
<feature type="region of interest" description="Disordered" evidence="15">
    <location>
        <begin position="567"/>
        <end position="588"/>
    </location>
</feature>
<feature type="region of interest" description="Disordered" evidence="15">
    <location>
        <begin position="114"/>
        <end position="158"/>
    </location>
</feature>
<evidence type="ECO:0000256" key="2">
    <source>
        <dbReference type="ARBA" id="ARBA00022606"/>
    </source>
</evidence>
<dbReference type="GO" id="GO:0005634">
    <property type="term" value="C:nucleus"/>
    <property type="evidence" value="ECO:0007669"/>
    <property type="project" value="TreeGrafter"/>
</dbReference>
<evidence type="ECO:0000313" key="17">
    <source>
        <dbReference type="EMBL" id="TFY63930.1"/>
    </source>
</evidence>
<dbReference type="Gene3D" id="3.30.450.20">
    <property type="entry name" value="PAS domain"/>
    <property type="match status" value="2"/>
</dbReference>
<reference evidence="17 18" key="1">
    <citation type="submission" date="2019-02" db="EMBL/GenBank/DDBJ databases">
        <title>Genome sequencing of the rare red list fungi Dentipellis fragilis.</title>
        <authorList>
            <person name="Buettner E."/>
            <person name="Kellner H."/>
        </authorList>
    </citation>
    <scope>NUCLEOTIDE SEQUENCE [LARGE SCALE GENOMIC DNA]</scope>
    <source>
        <strain evidence="17 18">DSM 105465</strain>
    </source>
</reference>
<feature type="compositionally biased region" description="Polar residues" evidence="15">
    <location>
        <begin position="760"/>
        <end position="782"/>
    </location>
</feature>
<dbReference type="PANTHER" id="PTHR47429:SF7">
    <property type="entry name" value="GATA-FACTOR"/>
    <property type="match status" value="1"/>
</dbReference>
<feature type="domain" description="PAS" evidence="16">
    <location>
        <begin position="595"/>
        <end position="648"/>
    </location>
</feature>
<evidence type="ECO:0000256" key="7">
    <source>
        <dbReference type="ARBA" id="ARBA00022771"/>
    </source>
</evidence>
<dbReference type="InterPro" id="IPR000014">
    <property type="entry name" value="PAS"/>
</dbReference>
<organism evidence="17 18">
    <name type="scientific">Dentipellis fragilis</name>
    <dbReference type="NCBI Taxonomy" id="205917"/>
    <lineage>
        <taxon>Eukaryota</taxon>
        <taxon>Fungi</taxon>
        <taxon>Dikarya</taxon>
        <taxon>Basidiomycota</taxon>
        <taxon>Agaricomycotina</taxon>
        <taxon>Agaricomycetes</taxon>
        <taxon>Russulales</taxon>
        <taxon>Hericiaceae</taxon>
        <taxon>Dentipellis</taxon>
    </lineage>
</organism>
<dbReference type="Pfam" id="PF13426">
    <property type="entry name" value="PAS_9"/>
    <property type="match status" value="1"/>
</dbReference>
<dbReference type="STRING" id="205917.A0A4Y9YQ33"/>
<dbReference type="InterPro" id="IPR035965">
    <property type="entry name" value="PAS-like_dom_sf"/>
</dbReference>
<keyword evidence="4" id="KW-0288">FMN</keyword>
<evidence type="ECO:0000256" key="6">
    <source>
        <dbReference type="ARBA" id="ARBA00022737"/>
    </source>
</evidence>
<feature type="domain" description="PAS" evidence="16">
    <location>
        <begin position="236"/>
        <end position="261"/>
    </location>
</feature>
<keyword evidence="10" id="KW-0805">Transcription regulation</keyword>
<evidence type="ECO:0000256" key="8">
    <source>
        <dbReference type="ARBA" id="ARBA00022833"/>
    </source>
</evidence>
<feature type="region of interest" description="Disordered" evidence="15">
    <location>
        <begin position="748"/>
        <end position="782"/>
    </location>
</feature>
<evidence type="ECO:0000256" key="14">
    <source>
        <dbReference type="ARBA" id="ARBA00023170"/>
    </source>
</evidence>
<keyword evidence="3" id="KW-0285">Flavoprotein</keyword>
<evidence type="ECO:0000256" key="12">
    <source>
        <dbReference type="ARBA" id="ARBA00023159"/>
    </source>
</evidence>
<feature type="domain" description="PAS" evidence="16">
    <location>
        <begin position="434"/>
        <end position="497"/>
    </location>
</feature>
<evidence type="ECO:0000256" key="9">
    <source>
        <dbReference type="ARBA" id="ARBA00022991"/>
    </source>
</evidence>
<keyword evidence="14" id="KW-0675">Receptor</keyword>
<keyword evidence="1" id="KW-0600">Photoreceptor protein</keyword>
<dbReference type="GO" id="GO:0003677">
    <property type="term" value="F:DNA binding"/>
    <property type="evidence" value="ECO:0007669"/>
    <property type="project" value="UniProtKB-KW"/>
</dbReference>
<evidence type="ECO:0000256" key="3">
    <source>
        <dbReference type="ARBA" id="ARBA00022630"/>
    </source>
</evidence>
<dbReference type="SMART" id="SM00091">
    <property type="entry name" value="PAS"/>
    <property type="match status" value="3"/>
</dbReference>
<dbReference type="CDD" id="cd00130">
    <property type="entry name" value="PAS"/>
    <property type="match status" value="2"/>
</dbReference>
<dbReference type="GO" id="GO:0008270">
    <property type="term" value="F:zinc ion binding"/>
    <property type="evidence" value="ECO:0007669"/>
    <property type="project" value="UniProtKB-KW"/>
</dbReference>
<evidence type="ECO:0000256" key="5">
    <source>
        <dbReference type="ARBA" id="ARBA00022723"/>
    </source>
</evidence>
<gene>
    <name evidence="17" type="ORF">EVG20_g6130</name>
</gene>
<feature type="region of interest" description="Disordered" evidence="15">
    <location>
        <begin position="1"/>
        <end position="33"/>
    </location>
</feature>
<dbReference type="NCBIfam" id="TIGR00229">
    <property type="entry name" value="sensory_box"/>
    <property type="match status" value="1"/>
</dbReference>
<evidence type="ECO:0000256" key="11">
    <source>
        <dbReference type="ARBA" id="ARBA00023125"/>
    </source>
</evidence>
<comment type="caution">
    <text evidence="17">The sequence shown here is derived from an EMBL/GenBank/DDBJ whole genome shotgun (WGS) entry which is preliminary data.</text>
</comment>
<dbReference type="PANTHER" id="PTHR47429">
    <property type="entry name" value="PROTEIN TWIN LOV 1"/>
    <property type="match status" value="1"/>
</dbReference>
<protein>
    <recommendedName>
        <fullName evidence="16">PAS domain-containing protein</fullName>
    </recommendedName>
</protein>
<evidence type="ECO:0000256" key="10">
    <source>
        <dbReference type="ARBA" id="ARBA00023015"/>
    </source>
</evidence>
<dbReference type="PROSITE" id="PS50112">
    <property type="entry name" value="PAS"/>
    <property type="match status" value="3"/>
</dbReference>
<proteinExistence type="predicted"/>
<evidence type="ECO:0000256" key="1">
    <source>
        <dbReference type="ARBA" id="ARBA00022543"/>
    </source>
</evidence>